<evidence type="ECO:0000256" key="5">
    <source>
        <dbReference type="ARBA" id="ARBA00022692"/>
    </source>
</evidence>
<dbReference type="GO" id="GO:0055075">
    <property type="term" value="P:potassium ion homeostasis"/>
    <property type="evidence" value="ECO:0007669"/>
    <property type="project" value="TreeGrafter"/>
</dbReference>
<dbReference type="FunCoup" id="A0A6P7FZF5">
    <property type="interactions" value="281"/>
</dbReference>
<dbReference type="GO" id="GO:0016020">
    <property type="term" value="C:membrane"/>
    <property type="evidence" value="ECO:0007669"/>
    <property type="project" value="UniProtKB-SubCell"/>
</dbReference>
<evidence type="ECO:0000256" key="4">
    <source>
        <dbReference type="ARBA" id="ARBA00022448"/>
    </source>
</evidence>
<dbReference type="OrthoDB" id="2020542at2759"/>
<comment type="similarity">
    <text evidence="2">Belongs to the SLC12A transporter family.</text>
</comment>
<feature type="transmembrane region" description="Helical" evidence="8">
    <location>
        <begin position="407"/>
        <end position="426"/>
    </location>
</feature>
<feature type="transmembrane region" description="Helical" evidence="8">
    <location>
        <begin position="59"/>
        <end position="80"/>
    </location>
</feature>
<dbReference type="GO" id="GO:0006884">
    <property type="term" value="P:cell volume homeostasis"/>
    <property type="evidence" value="ECO:0007669"/>
    <property type="project" value="TreeGrafter"/>
</dbReference>
<sequence>MIAPAEGSTNNEPLVNNSSSFRRRISGLFNRDSSSHGSNSGMGYVEFGTFSEESTTRTLGTFAGVFCPVTLSMFSALIFLRMGYIVGNAGLLVTLTQFAIAYGILVFTVMSICAISTNGAVEGGGAYFMISRTLGPEFGGSIGTLFFFANIVSSALYISGCVEGLIEFFGPSGYLVAGVIEKGRWYGFLYGTLLNILNLFICLIGASMFAKTSLFILVLVCSCLGITFFSFFYEGFLEVPIPDTNTLIQNATMPVTRNYTGLSSATFNSNLFPQYGQDYTAKGELTSFATVFGVLFSGVTGIMAGANMSGPILNFIPKGTWKGNPIAAVVLSAVLVQFILLIGSLNIIAQLNSVLFLLSYLATNIACLGLELAGAPNFRPSFMYFTWHTALLAFLGTMIMMFVISPIYAASSILLCLILVIALHLFSPSKEAQWGSISQALIFHQVRKYLLLLDSRKDHVKFWRPQVLLLVNSPRSSCPLIDFVNDLKKGGLYVIGHVETGEMSEEGVDPTLNQAPHWLTLVDHLKVKAFIELTVAKTVREGLQHLMRLSGMGAMKPNTVILGFLDNEESQDFLRSTDSIYQNHDFENDVFPLKTQSTVQPLEYVQMMRDVLRMNKNLCLCRNFVRLRKDARSVRNKMYIDVWPVNFLNPGENDSFDTTSLFMMQLACIVNMVPVWKKLKLRICICDEARSSYFTSSISLSHSERLETLLKKLRIEAELFRVDGWKTVLESHGTEEERYPKSVNTLILQQTAETAVTFIYLPAPPTDNTKLVSFYNNLEIFSRNLPPTIFVHGVSTVTSTTL</sequence>
<dbReference type="FunFam" id="1.20.1740.10:FF:000013">
    <property type="entry name" value="Solute carrier family 12 member"/>
    <property type="match status" value="1"/>
</dbReference>
<evidence type="ECO:0000256" key="7">
    <source>
        <dbReference type="ARBA" id="ARBA00023136"/>
    </source>
</evidence>
<feature type="transmembrane region" description="Helical" evidence="8">
    <location>
        <begin position="213"/>
        <end position="233"/>
    </location>
</feature>
<keyword evidence="7 8" id="KW-0472">Membrane</keyword>
<reference evidence="11" key="1">
    <citation type="submission" date="2025-08" db="UniProtKB">
        <authorList>
            <consortium name="RefSeq"/>
        </authorList>
    </citation>
    <scope>IDENTIFICATION</scope>
    <source>
        <tissue evidence="11">Whole insect</tissue>
    </source>
</reference>
<feature type="transmembrane region" description="Helical" evidence="8">
    <location>
        <begin position="354"/>
        <end position="375"/>
    </location>
</feature>
<keyword evidence="6 8" id="KW-1133">Transmembrane helix</keyword>
<dbReference type="PANTHER" id="PTHR11827:SF72">
    <property type="entry name" value="GH08340P"/>
    <property type="match status" value="1"/>
</dbReference>
<dbReference type="AlphaFoldDB" id="A0A6P7FZF5"/>
<dbReference type="GO" id="GO:0055064">
    <property type="term" value="P:chloride ion homeostasis"/>
    <property type="evidence" value="ECO:0007669"/>
    <property type="project" value="TreeGrafter"/>
</dbReference>
<dbReference type="PANTHER" id="PTHR11827">
    <property type="entry name" value="SOLUTE CARRIER FAMILY 12, CATION COTRANSPORTERS"/>
    <property type="match status" value="1"/>
</dbReference>
<evidence type="ECO:0000313" key="11">
    <source>
        <dbReference type="RefSeq" id="XP_028141926.1"/>
    </source>
</evidence>
<protein>
    <recommendedName>
        <fullName evidence="3">Solute carrier family 12 member 9</fullName>
    </recommendedName>
</protein>
<feature type="transmembrane region" description="Helical" evidence="8">
    <location>
        <begin position="186"/>
        <end position="206"/>
    </location>
</feature>
<evidence type="ECO:0000256" key="2">
    <source>
        <dbReference type="ARBA" id="ARBA00010593"/>
    </source>
</evidence>
<keyword evidence="5 8" id="KW-0812">Transmembrane</keyword>
<dbReference type="Pfam" id="PF00324">
    <property type="entry name" value="AA_permease"/>
    <property type="match status" value="2"/>
</dbReference>
<organism evidence="11">
    <name type="scientific">Diabrotica virgifera virgifera</name>
    <name type="common">western corn rootworm</name>
    <dbReference type="NCBI Taxonomy" id="50390"/>
    <lineage>
        <taxon>Eukaryota</taxon>
        <taxon>Metazoa</taxon>
        <taxon>Ecdysozoa</taxon>
        <taxon>Arthropoda</taxon>
        <taxon>Hexapoda</taxon>
        <taxon>Insecta</taxon>
        <taxon>Pterygota</taxon>
        <taxon>Neoptera</taxon>
        <taxon>Endopterygota</taxon>
        <taxon>Coleoptera</taxon>
        <taxon>Polyphaga</taxon>
        <taxon>Cucujiformia</taxon>
        <taxon>Chrysomeloidea</taxon>
        <taxon>Chrysomelidae</taxon>
        <taxon>Galerucinae</taxon>
        <taxon>Diabroticina</taxon>
        <taxon>Diabroticites</taxon>
        <taxon>Diabrotica</taxon>
    </lineage>
</organism>
<dbReference type="GO" id="GO:0015379">
    <property type="term" value="F:potassium:chloride symporter activity"/>
    <property type="evidence" value="ECO:0007669"/>
    <property type="project" value="TreeGrafter"/>
</dbReference>
<dbReference type="Pfam" id="PF03522">
    <property type="entry name" value="SLC12"/>
    <property type="match status" value="1"/>
</dbReference>
<accession>A0A6P7FZF5</accession>
<evidence type="ECO:0000256" key="1">
    <source>
        <dbReference type="ARBA" id="ARBA00004141"/>
    </source>
</evidence>
<dbReference type="InParanoid" id="A0A6P7FZF5"/>
<gene>
    <name evidence="11" type="primary">LOC114335832</name>
</gene>
<feature type="transmembrane region" description="Helical" evidence="8">
    <location>
        <begin position="326"/>
        <end position="348"/>
    </location>
</feature>
<dbReference type="InterPro" id="IPR004841">
    <property type="entry name" value="AA-permease/SLC12A_dom"/>
</dbReference>
<feature type="domain" description="SLC12A transporter C-terminal" evidence="10">
    <location>
        <begin position="479"/>
        <end position="567"/>
    </location>
</feature>
<evidence type="ECO:0000256" key="6">
    <source>
        <dbReference type="ARBA" id="ARBA00022989"/>
    </source>
</evidence>
<dbReference type="RefSeq" id="XP_028141926.1">
    <property type="nucleotide sequence ID" value="XM_028286125.1"/>
</dbReference>
<name>A0A6P7FZF5_DIAVI</name>
<comment type="subcellular location">
    <subcellularLocation>
        <location evidence="1">Membrane</location>
        <topology evidence="1">Multi-pass membrane protein</topology>
    </subcellularLocation>
</comment>
<dbReference type="InterPro" id="IPR004842">
    <property type="entry name" value="SLC12A_fam"/>
</dbReference>
<keyword evidence="4" id="KW-0813">Transport</keyword>
<evidence type="ECO:0000256" key="3">
    <source>
        <dbReference type="ARBA" id="ARBA00019359"/>
    </source>
</evidence>
<feature type="domain" description="Amino acid permease/ SLC12A" evidence="9">
    <location>
        <begin position="322"/>
        <end position="468"/>
    </location>
</feature>
<evidence type="ECO:0000259" key="9">
    <source>
        <dbReference type="Pfam" id="PF00324"/>
    </source>
</evidence>
<evidence type="ECO:0000259" key="10">
    <source>
        <dbReference type="Pfam" id="PF03522"/>
    </source>
</evidence>
<feature type="transmembrane region" description="Helical" evidence="8">
    <location>
        <begin position="142"/>
        <end position="166"/>
    </location>
</feature>
<dbReference type="InterPro" id="IPR018491">
    <property type="entry name" value="SLC12_C"/>
</dbReference>
<dbReference type="Gene3D" id="1.20.1740.10">
    <property type="entry name" value="Amino acid/polyamine transporter I"/>
    <property type="match status" value="1"/>
</dbReference>
<feature type="domain" description="Amino acid permease/ SLC12A" evidence="9">
    <location>
        <begin position="70"/>
        <end position="310"/>
    </location>
</feature>
<feature type="transmembrane region" description="Helical" evidence="8">
    <location>
        <begin position="285"/>
        <end position="306"/>
    </location>
</feature>
<evidence type="ECO:0000256" key="8">
    <source>
        <dbReference type="SAM" id="Phobius"/>
    </source>
</evidence>
<proteinExistence type="inferred from homology"/>
<feature type="transmembrane region" description="Helical" evidence="8">
    <location>
        <begin position="382"/>
        <end position="401"/>
    </location>
</feature>